<dbReference type="Proteomes" id="UP000008553">
    <property type="component" value="Unassembled WGS sequence"/>
</dbReference>
<evidence type="ECO:0000313" key="4">
    <source>
        <dbReference type="Proteomes" id="UP000008553"/>
    </source>
</evidence>
<sequence>MQYRTLIIYITLKVKPIKVYYNYPIHPNFKNVSILNQNFFNLSTPYHVLLTACTVIISFLAAEHVNSINTLIYYISKHPSTAMVTIFTLSKLLT</sequence>
<gene>
    <name evidence="3" type="ORF">PY00147</name>
    <name evidence="1" type="ORF">PY00773</name>
    <name evidence="2" type="ORF">PY00779</name>
</gene>
<comment type="caution">
    <text evidence="1">The sequence shown here is derived from an EMBL/GenBank/DDBJ whole genome shotgun (WGS) entry which is preliminary data.</text>
</comment>
<proteinExistence type="predicted"/>
<reference evidence="1 4" key="1">
    <citation type="journal article" date="2002" name="Nature">
        <title>Genome sequence and comparative analysis of the model rodent malaria parasite Plasmodium yoelii yoelii.</title>
        <authorList>
            <person name="Carlton J.M."/>
            <person name="Angiuoli S.V."/>
            <person name="Suh B.B."/>
            <person name="Kooij T.W."/>
            <person name="Pertea M."/>
            <person name="Silva J.C."/>
            <person name="Ermolaeva M.D."/>
            <person name="Allen J.E."/>
            <person name="Selengut J.D."/>
            <person name="Koo H.L."/>
            <person name="Peterson J.D."/>
            <person name="Pop M."/>
            <person name="Kosack D.S."/>
            <person name="Shumway M.F."/>
            <person name="Bidwell S.L."/>
            <person name="Shallom S.J."/>
            <person name="van Aken S.E."/>
            <person name="Riedmuller S.B."/>
            <person name="Feldblyum T.V."/>
            <person name="Cho J.K."/>
            <person name="Quackenbush J."/>
            <person name="Sedegah M."/>
            <person name="Shoaibi A."/>
            <person name="Cummings L.M."/>
            <person name="Florens L."/>
            <person name="Yates J.R."/>
            <person name="Raine J.D."/>
            <person name="Sinden R.E."/>
            <person name="Harris M.A."/>
            <person name="Cunningham D.A."/>
            <person name="Preiser P.R."/>
            <person name="Bergman L.W."/>
            <person name="Vaidya A.B."/>
            <person name="van Lin L.H."/>
            <person name="Janse C.J."/>
            <person name="Waters A.P."/>
            <person name="Smith H.O."/>
            <person name="White O.R."/>
            <person name="Salzberg S.L."/>
            <person name="Venter J.C."/>
            <person name="Fraser C.M."/>
            <person name="Hoffman S.L."/>
            <person name="Gardner M.J."/>
            <person name="Carucci D.J."/>
        </authorList>
    </citation>
    <scope>NUCLEOTIDE SEQUENCE [LARGE SCALE GENOMIC DNA]</scope>
    <source>
        <strain evidence="1 4">17XNL</strain>
    </source>
</reference>
<evidence type="ECO:0000313" key="3">
    <source>
        <dbReference type="EMBL" id="EAA20793.1"/>
    </source>
</evidence>
<protein>
    <submittedName>
        <fullName evidence="1">Uncharacterized protein</fullName>
    </submittedName>
</protein>
<dbReference type="EMBL" id="AABL01000208">
    <property type="protein sequence ID" value="EAA18407.1"/>
    <property type="molecule type" value="Genomic_DNA"/>
</dbReference>
<keyword evidence="4" id="KW-1185">Reference proteome</keyword>
<organism evidence="1 4">
    <name type="scientific">Plasmodium yoelii yoelii</name>
    <dbReference type="NCBI Taxonomy" id="73239"/>
    <lineage>
        <taxon>Eukaryota</taxon>
        <taxon>Sar</taxon>
        <taxon>Alveolata</taxon>
        <taxon>Apicomplexa</taxon>
        <taxon>Aconoidasida</taxon>
        <taxon>Haemosporida</taxon>
        <taxon>Plasmodiidae</taxon>
        <taxon>Plasmodium</taxon>
        <taxon>Plasmodium (Vinckeia)</taxon>
    </lineage>
</organism>
<dbReference type="AlphaFoldDB" id="Q7PDE3"/>
<evidence type="ECO:0000313" key="2">
    <source>
        <dbReference type="EMBL" id="EAA18407.1"/>
    </source>
</evidence>
<accession>Q7PDE3</accession>
<name>Q7PDE3_PLAYO</name>
<dbReference type="EMBL" id="AABL01000208">
    <property type="protein sequence ID" value="EAA18401.1"/>
    <property type="molecule type" value="Genomic_DNA"/>
</dbReference>
<dbReference type="PaxDb" id="73239-Q7PDE3"/>
<evidence type="ECO:0000313" key="1">
    <source>
        <dbReference type="EMBL" id="EAA18401.1"/>
    </source>
</evidence>
<dbReference type="EMBL" id="AABL01000038">
    <property type="protein sequence ID" value="EAA20793.1"/>
    <property type="molecule type" value="Genomic_DNA"/>
</dbReference>